<dbReference type="Proteomes" id="UP000026941">
    <property type="component" value="Unassembled WGS sequence"/>
</dbReference>
<accession>A0AA87U4A0</accession>
<dbReference type="Pfam" id="PF13591">
    <property type="entry name" value="MerR_2"/>
    <property type="match status" value="1"/>
</dbReference>
<dbReference type="InterPro" id="IPR009061">
    <property type="entry name" value="DNA-bd_dom_put_sf"/>
</dbReference>
<name>A0AA87U4A0_RHIRH</name>
<dbReference type="GeneID" id="86852590"/>
<dbReference type="Gene3D" id="1.10.1660.10">
    <property type="match status" value="1"/>
</dbReference>
<evidence type="ECO:0000313" key="2">
    <source>
        <dbReference type="Proteomes" id="UP000026941"/>
    </source>
</evidence>
<organism evidence="1 2">
    <name type="scientific">Rhizobium rhizogenes NBRC 13257</name>
    <dbReference type="NCBI Taxonomy" id="1220581"/>
    <lineage>
        <taxon>Bacteria</taxon>
        <taxon>Pseudomonadati</taxon>
        <taxon>Pseudomonadota</taxon>
        <taxon>Alphaproteobacteria</taxon>
        <taxon>Hyphomicrobiales</taxon>
        <taxon>Rhizobiaceae</taxon>
        <taxon>Rhizobium/Agrobacterium group</taxon>
        <taxon>Rhizobium</taxon>
    </lineage>
</organism>
<reference evidence="1 2" key="1">
    <citation type="submission" date="2014-05" db="EMBL/GenBank/DDBJ databases">
        <title>Whole genome shotgun sequence of Rhizobium rhizogenes NBRC 13257.</title>
        <authorList>
            <person name="Katano-Makiyama Y."/>
            <person name="Hosoyama A."/>
            <person name="Hashimoto M."/>
            <person name="Hosoyama Y."/>
            <person name="Noguchi M."/>
            <person name="Tsuchikane K."/>
            <person name="Kimura A."/>
            <person name="Ohji S."/>
            <person name="Ichikawa N."/>
            <person name="Yamazoe A."/>
            <person name="Fujita N."/>
        </authorList>
    </citation>
    <scope>NUCLEOTIDE SEQUENCE [LARGE SCALE GENOMIC DNA]</scope>
    <source>
        <strain evidence="1 2">NBRC 13257</strain>
    </source>
</reference>
<evidence type="ECO:0000313" key="1">
    <source>
        <dbReference type="EMBL" id="GAJ93461.1"/>
    </source>
</evidence>
<dbReference type="AlphaFoldDB" id="A0AA87U4A0"/>
<dbReference type="RefSeq" id="WP_012649641.1">
    <property type="nucleotide sequence ID" value="NZ_BAYX01000006.1"/>
</dbReference>
<evidence type="ECO:0008006" key="3">
    <source>
        <dbReference type="Google" id="ProtNLM"/>
    </source>
</evidence>
<gene>
    <name evidence="1" type="ORF">RRH01S_06_00810</name>
</gene>
<sequence length="92" mass="10652">MNKQEFLTSSGLQVQTLEFWLEQRWIIPKKQATGGIGFSDIDIARARFIRELQENLGANDEGIDVILHLMDQLHGMRRALAQLRQDMQERSV</sequence>
<dbReference type="SUPFAM" id="SSF46955">
    <property type="entry name" value="Putative DNA-binding domain"/>
    <property type="match status" value="1"/>
</dbReference>
<comment type="caution">
    <text evidence="1">The sequence shown here is derived from an EMBL/GenBank/DDBJ whole genome shotgun (WGS) entry which is preliminary data.</text>
</comment>
<protein>
    <recommendedName>
        <fullName evidence="3">MerR family transcriptional regulator</fullName>
    </recommendedName>
</protein>
<proteinExistence type="predicted"/>
<dbReference type="EMBL" id="BAYX01000006">
    <property type="protein sequence ID" value="GAJ93461.1"/>
    <property type="molecule type" value="Genomic_DNA"/>
</dbReference>